<dbReference type="InterPro" id="IPR024405">
    <property type="entry name" value="Phage_BhlA/UviB"/>
</dbReference>
<organism evidence="2 3">
    <name type="scientific">Clostridium intestinale DSM 6191</name>
    <dbReference type="NCBI Taxonomy" id="1121320"/>
    <lineage>
        <taxon>Bacteria</taxon>
        <taxon>Bacillati</taxon>
        <taxon>Bacillota</taxon>
        <taxon>Clostridia</taxon>
        <taxon>Eubacteriales</taxon>
        <taxon>Clostridiaceae</taxon>
        <taxon>Clostridium</taxon>
    </lineage>
</organism>
<evidence type="ECO:0000313" key="2">
    <source>
        <dbReference type="EMBL" id="SHH50286.1"/>
    </source>
</evidence>
<gene>
    <name evidence="2" type="ORF">SAMN02745941_00219</name>
</gene>
<keyword evidence="1" id="KW-0812">Transmembrane</keyword>
<evidence type="ECO:0000256" key="1">
    <source>
        <dbReference type="SAM" id="Phobius"/>
    </source>
</evidence>
<accession>A0A1M5THU3</accession>
<dbReference type="Pfam" id="PF10960">
    <property type="entry name" value="Holin_BhlA"/>
    <property type="match status" value="1"/>
</dbReference>
<keyword evidence="1" id="KW-0472">Membrane</keyword>
<dbReference type="Proteomes" id="UP000184241">
    <property type="component" value="Unassembled WGS sequence"/>
</dbReference>
<protein>
    <submittedName>
        <fullName evidence="2">BhlA holin family protein</fullName>
    </submittedName>
</protein>
<sequence length="67" mass="7881">MESEIVKYVVTQGIFCVLFVWLLMDTRKDSKEREVKYQETIDKLASSIGTIEDIREDVEDIKEIILK</sequence>
<feature type="transmembrane region" description="Helical" evidence="1">
    <location>
        <begin position="6"/>
        <end position="24"/>
    </location>
</feature>
<dbReference type="RefSeq" id="WP_073015916.1">
    <property type="nucleotide sequence ID" value="NZ_FQXU01000003.1"/>
</dbReference>
<proteinExistence type="predicted"/>
<dbReference type="EMBL" id="FQXU01000003">
    <property type="protein sequence ID" value="SHH50286.1"/>
    <property type="molecule type" value="Genomic_DNA"/>
</dbReference>
<reference evidence="2 3" key="1">
    <citation type="submission" date="2016-11" db="EMBL/GenBank/DDBJ databases">
        <authorList>
            <person name="Jaros S."/>
            <person name="Januszkiewicz K."/>
            <person name="Wedrychowicz H."/>
        </authorList>
    </citation>
    <scope>NUCLEOTIDE SEQUENCE [LARGE SCALE GENOMIC DNA]</scope>
    <source>
        <strain evidence="2 3">DSM 6191</strain>
    </source>
</reference>
<evidence type="ECO:0000313" key="3">
    <source>
        <dbReference type="Proteomes" id="UP000184241"/>
    </source>
</evidence>
<dbReference type="AlphaFoldDB" id="A0A1M5THU3"/>
<name>A0A1M5THU3_9CLOT</name>
<keyword evidence="1" id="KW-1133">Transmembrane helix</keyword>